<evidence type="ECO:0000313" key="3">
    <source>
        <dbReference type="Proteomes" id="UP000193719"/>
    </source>
</evidence>
<dbReference type="Proteomes" id="UP000193719">
    <property type="component" value="Unassembled WGS sequence"/>
</dbReference>
<dbReference type="OrthoDB" id="2144757at2759"/>
<feature type="domain" description="N-acetyltransferase" evidence="1">
    <location>
        <begin position="3"/>
        <end position="157"/>
    </location>
</feature>
<name>A0A1Y1V438_9FUNG</name>
<proteinExistence type="predicted"/>
<accession>A0A1Y1V438</accession>
<evidence type="ECO:0000259" key="1">
    <source>
        <dbReference type="PROSITE" id="PS51186"/>
    </source>
</evidence>
<dbReference type="CDD" id="cd04301">
    <property type="entry name" value="NAT_SF"/>
    <property type="match status" value="1"/>
</dbReference>
<comment type="caution">
    <text evidence="2">The sequence shown here is derived from an EMBL/GenBank/DDBJ whole genome shotgun (WGS) entry which is preliminary data.</text>
</comment>
<keyword evidence="3" id="KW-1185">Reference proteome</keyword>
<dbReference type="Pfam" id="PF00583">
    <property type="entry name" value="Acetyltransf_1"/>
    <property type="match status" value="1"/>
</dbReference>
<reference evidence="2 3" key="1">
    <citation type="submission" date="2016-08" db="EMBL/GenBank/DDBJ databases">
        <title>Genomes of anaerobic fungi encode conserved fungal cellulosomes for biomass hydrolysis.</title>
        <authorList>
            <consortium name="DOE Joint Genome Institute"/>
            <person name="Haitjema C.H."/>
            <person name="Gilmore S.P."/>
            <person name="Henske J.K."/>
            <person name="Solomon K.V."/>
            <person name="De Groot R."/>
            <person name="Kuo A."/>
            <person name="Mondo S.J."/>
            <person name="Salamov A.A."/>
            <person name="Labutti K."/>
            <person name="Zhao Z."/>
            <person name="Chiniquy J."/>
            <person name="Barry K."/>
            <person name="Brewer H.M."/>
            <person name="Purvine S.O."/>
            <person name="Wright A.T."/>
            <person name="Boxma B."/>
            <person name="Van Alen T."/>
            <person name="Hackstein J.H."/>
            <person name="Baker S.E."/>
            <person name="Grigoriev I.V."/>
            <person name="O'Malley M.A."/>
        </authorList>
    </citation>
    <scope>NUCLEOTIDE SEQUENCE [LARGE SCALE GENOMIC DNA]</scope>
    <source>
        <strain evidence="3">finn</strain>
    </source>
</reference>
<dbReference type="GO" id="GO:0016747">
    <property type="term" value="F:acyltransferase activity, transferring groups other than amino-acyl groups"/>
    <property type="evidence" value="ECO:0007669"/>
    <property type="project" value="InterPro"/>
</dbReference>
<sequence>MNIEIREEKPEDYFETEEMVRRSFYNVYNPGCTEHLLVHIMRKHEDFLPELSKIALVDGKVAGLIMYYKSYIQTNDKTLTIASFGPLCVDHKYKNMGIGSRLLNETIPLVKEAGFRGIMIFGEPNYYPKFGFKSAREFGLTDMEGNAFDALMGMELVENGLHIEGGKFKETDAINLCTEEALLELENASNYENLKKVSRPCQWSYMNASDKKEGYHYEYATHYPTIFENLFKKYNTDNTREELLHIWKSIDITPYVLFNEKNPIGIMVISVEEEKPQIKHIFLDIPDDLSISYKEEITKNFMELNK</sequence>
<dbReference type="PROSITE" id="PS51186">
    <property type="entry name" value="GNAT"/>
    <property type="match status" value="1"/>
</dbReference>
<evidence type="ECO:0000313" key="2">
    <source>
        <dbReference type="EMBL" id="ORX46848.1"/>
    </source>
</evidence>
<gene>
    <name evidence="2" type="ORF">BCR36DRAFT_405469</name>
</gene>
<protein>
    <submittedName>
        <fullName evidence="2">Acyl-CoA N-acyltransferase</fullName>
    </submittedName>
</protein>
<keyword evidence="2" id="KW-0808">Transferase</keyword>
<organism evidence="2 3">
    <name type="scientific">Piromyces finnis</name>
    <dbReference type="NCBI Taxonomy" id="1754191"/>
    <lineage>
        <taxon>Eukaryota</taxon>
        <taxon>Fungi</taxon>
        <taxon>Fungi incertae sedis</taxon>
        <taxon>Chytridiomycota</taxon>
        <taxon>Chytridiomycota incertae sedis</taxon>
        <taxon>Neocallimastigomycetes</taxon>
        <taxon>Neocallimastigales</taxon>
        <taxon>Neocallimastigaceae</taxon>
        <taxon>Piromyces</taxon>
    </lineage>
</organism>
<dbReference type="Gene3D" id="3.40.630.30">
    <property type="match status" value="1"/>
</dbReference>
<dbReference type="InterPro" id="IPR016181">
    <property type="entry name" value="Acyl_CoA_acyltransferase"/>
</dbReference>
<reference evidence="2 3" key="2">
    <citation type="submission" date="2016-08" db="EMBL/GenBank/DDBJ databases">
        <title>Pervasive Adenine N6-methylation of Active Genes in Fungi.</title>
        <authorList>
            <consortium name="DOE Joint Genome Institute"/>
            <person name="Mondo S.J."/>
            <person name="Dannebaum R.O."/>
            <person name="Kuo R.C."/>
            <person name="Labutti K."/>
            <person name="Haridas S."/>
            <person name="Kuo A."/>
            <person name="Salamov A."/>
            <person name="Ahrendt S.R."/>
            <person name="Lipzen A."/>
            <person name="Sullivan W."/>
            <person name="Andreopoulos W.B."/>
            <person name="Clum A."/>
            <person name="Lindquist E."/>
            <person name="Daum C."/>
            <person name="Ramamoorthy G.K."/>
            <person name="Gryganskyi A."/>
            <person name="Culley D."/>
            <person name="Magnuson J.K."/>
            <person name="James T.Y."/>
            <person name="O'Malley M.A."/>
            <person name="Stajich J.E."/>
            <person name="Spatafora J.W."/>
            <person name="Visel A."/>
            <person name="Grigoriev I.V."/>
        </authorList>
    </citation>
    <scope>NUCLEOTIDE SEQUENCE [LARGE SCALE GENOMIC DNA]</scope>
    <source>
        <strain evidence="3">finn</strain>
    </source>
</reference>
<dbReference type="InterPro" id="IPR000182">
    <property type="entry name" value="GNAT_dom"/>
</dbReference>
<dbReference type="SUPFAM" id="SSF55729">
    <property type="entry name" value="Acyl-CoA N-acyltransferases (Nat)"/>
    <property type="match status" value="1"/>
</dbReference>
<keyword evidence="2" id="KW-0012">Acyltransferase</keyword>
<dbReference type="AlphaFoldDB" id="A0A1Y1V438"/>
<dbReference type="EMBL" id="MCFH01000033">
    <property type="protein sequence ID" value="ORX46848.1"/>
    <property type="molecule type" value="Genomic_DNA"/>
</dbReference>